<evidence type="ECO:0000313" key="2">
    <source>
        <dbReference type="Proteomes" id="UP000231092"/>
    </source>
</evidence>
<dbReference type="AlphaFoldDB" id="A0A2M8Z2T8"/>
<comment type="caution">
    <text evidence="1">The sequence shown here is derived from an EMBL/GenBank/DDBJ whole genome shotgun (WGS) entry which is preliminary data.</text>
</comment>
<accession>A0A2M8Z2T8</accession>
<organism evidence="1 2">
    <name type="scientific">[Clostridium] celerecrescens 18A</name>
    <dbReference type="NCBI Taxonomy" id="1286362"/>
    <lineage>
        <taxon>Bacteria</taxon>
        <taxon>Bacillati</taxon>
        <taxon>Bacillota</taxon>
        <taxon>Clostridia</taxon>
        <taxon>Lachnospirales</taxon>
        <taxon>Lachnospiraceae</taxon>
        <taxon>Lacrimispora</taxon>
    </lineage>
</organism>
<name>A0A2M8Z2T8_9FIRM</name>
<gene>
    <name evidence="1" type="ORF">H171_1228</name>
</gene>
<proteinExistence type="predicted"/>
<reference evidence="1 2" key="1">
    <citation type="submission" date="2017-11" db="EMBL/GenBank/DDBJ databases">
        <title>Understudied soil microbes with underappreciated capabilities: Untangling the Clostridium saccharolyticum group.</title>
        <authorList>
            <person name="Leschine S."/>
        </authorList>
    </citation>
    <scope>NUCLEOTIDE SEQUENCE [LARGE SCALE GENOMIC DNA]</scope>
    <source>
        <strain evidence="1 2">18A</strain>
    </source>
</reference>
<dbReference type="EMBL" id="PGET01000001">
    <property type="protein sequence ID" value="PJJ27752.1"/>
    <property type="molecule type" value="Genomic_DNA"/>
</dbReference>
<dbReference type="Proteomes" id="UP000231092">
    <property type="component" value="Unassembled WGS sequence"/>
</dbReference>
<protein>
    <submittedName>
        <fullName evidence="1">Uncharacterized protein</fullName>
    </submittedName>
</protein>
<evidence type="ECO:0000313" key="1">
    <source>
        <dbReference type="EMBL" id="PJJ27752.1"/>
    </source>
</evidence>
<sequence length="47" mass="5542">MDAESLIRITEFLHALKILLAATKRLKVKDWEHLKKIAELLEKWGKI</sequence>